<accession>A0A310SHC9</accession>
<sequence length="246" mass="27816">MIKIPEEINLENYTLILPSVSVGNVGQLCIDLLISTLNLQKIGSLWNSVFLPICGLDPYDKNSSSLCTTADFYLGTYYKLILLQLRSPCVSNSNDFLNELAQFIQEKKIKKAVILTSSYGYEHVNRSDSNVSYLTSDDSLLNDEKLLESLLWKKHMKYIATESVDPYYISGGGFASGLFIHFKSMQIPSTVLFRYCSEGDNVSDALILFQGLNKWLNLIKDSTNNSIKYPPSWEFFFGNPPTSDMY</sequence>
<keyword evidence="2 4" id="KW-0143">Chaperone</keyword>
<organism evidence="5 6">
    <name type="scientific">Eufriesea mexicana</name>
    <dbReference type="NCBI Taxonomy" id="516756"/>
    <lineage>
        <taxon>Eukaryota</taxon>
        <taxon>Metazoa</taxon>
        <taxon>Ecdysozoa</taxon>
        <taxon>Arthropoda</taxon>
        <taxon>Hexapoda</taxon>
        <taxon>Insecta</taxon>
        <taxon>Pterygota</taxon>
        <taxon>Neoptera</taxon>
        <taxon>Endopterygota</taxon>
        <taxon>Hymenoptera</taxon>
        <taxon>Apocrita</taxon>
        <taxon>Aculeata</taxon>
        <taxon>Apoidea</taxon>
        <taxon>Anthophila</taxon>
        <taxon>Apidae</taxon>
        <taxon>Eufriesea</taxon>
    </lineage>
</organism>
<dbReference type="SUPFAM" id="SSF159659">
    <property type="entry name" value="Cgl1923-like"/>
    <property type="match status" value="1"/>
</dbReference>
<reference evidence="5 6" key="1">
    <citation type="submission" date="2015-07" db="EMBL/GenBank/DDBJ databases">
        <title>The genome of Eufriesea mexicana.</title>
        <authorList>
            <person name="Pan H."/>
            <person name="Kapheim K."/>
        </authorList>
    </citation>
    <scope>NUCLEOTIDE SEQUENCE [LARGE SCALE GENOMIC DNA]</scope>
    <source>
        <strain evidence="5">0111107269</strain>
        <tissue evidence="5">Whole body</tissue>
    </source>
</reference>
<dbReference type="PANTHER" id="PTHR12970">
    <property type="entry name" value="PROTEASOME ASSEMBLY CHAPERONE 2"/>
    <property type="match status" value="1"/>
</dbReference>
<dbReference type="Proteomes" id="UP000250275">
    <property type="component" value="Unassembled WGS sequence"/>
</dbReference>
<keyword evidence="6" id="KW-1185">Reference proteome</keyword>
<dbReference type="GO" id="GO:0043248">
    <property type="term" value="P:proteasome assembly"/>
    <property type="evidence" value="ECO:0007669"/>
    <property type="project" value="TreeGrafter"/>
</dbReference>
<keyword evidence="5" id="KW-0647">Proteasome</keyword>
<comment type="function">
    <text evidence="4">Chaperone protein which promotes assembly of the 20S proteasome as part of a heterodimer with PSMG1.</text>
</comment>
<dbReference type="PIRSF" id="PIRSF010044">
    <property type="entry name" value="UCP010044"/>
    <property type="match status" value="1"/>
</dbReference>
<dbReference type="GO" id="GO:0000502">
    <property type="term" value="C:proteasome complex"/>
    <property type="evidence" value="ECO:0007669"/>
    <property type="project" value="UniProtKB-KW"/>
</dbReference>
<proteinExistence type="inferred from homology"/>
<evidence type="ECO:0000256" key="1">
    <source>
        <dbReference type="ARBA" id="ARBA00019186"/>
    </source>
</evidence>
<evidence type="ECO:0000313" key="6">
    <source>
        <dbReference type="Proteomes" id="UP000250275"/>
    </source>
</evidence>
<evidence type="ECO:0000256" key="3">
    <source>
        <dbReference type="ARBA" id="ARBA00025745"/>
    </source>
</evidence>
<dbReference type="EMBL" id="KQ761155">
    <property type="protein sequence ID" value="OAD58174.1"/>
    <property type="molecule type" value="Genomic_DNA"/>
</dbReference>
<dbReference type="GO" id="GO:0005829">
    <property type="term" value="C:cytosol"/>
    <property type="evidence" value="ECO:0007669"/>
    <property type="project" value="TreeGrafter"/>
</dbReference>
<dbReference type="PANTHER" id="PTHR12970:SF1">
    <property type="entry name" value="PROTEASOME ASSEMBLY CHAPERONE 2"/>
    <property type="match status" value="1"/>
</dbReference>
<dbReference type="InterPro" id="IPR019151">
    <property type="entry name" value="Proteasome_assmbl_chaperone_2"/>
</dbReference>
<comment type="similarity">
    <text evidence="3 4">Belongs to the PSMG2 family.</text>
</comment>
<dbReference type="Gene3D" id="3.40.50.10900">
    <property type="entry name" value="PAC-like subunit"/>
    <property type="match status" value="1"/>
</dbReference>
<gene>
    <name evidence="5" type="ORF">WN48_00711</name>
</gene>
<dbReference type="GO" id="GO:0005634">
    <property type="term" value="C:nucleus"/>
    <property type="evidence" value="ECO:0007669"/>
    <property type="project" value="TreeGrafter"/>
</dbReference>
<name>A0A310SHC9_9HYME</name>
<evidence type="ECO:0000313" key="5">
    <source>
        <dbReference type="EMBL" id="OAD58174.1"/>
    </source>
</evidence>
<dbReference type="AlphaFoldDB" id="A0A310SHC9"/>
<dbReference type="InterPro" id="IPR038389">
    <property type="entry name" value="PSMG2_sf"/>
</dbReference>
<dbReference type="Pfam" id="PF09754">
    <property type="entry name" value="PAC2"/>
    <property type="match status" value="1"/>
</dbReference>
<dbReference type="InterPro" id="IPR016562">
    <property type="entry name" value="Proteasome_assmbl_chp_2_euk"/>
</dbReference>
<evidence type="ECO:0000256" key="2">
    <source>
        <dbReference type="ARBA" id="ARBA00023186"/>
    </source>
</evidence>
<comment type="subunit">
    <text evidence="4">Forms a heterodimer with PSMG1.</text>
</comment>
<protein>
    <recommendedName>
        <fullName evidence="1 4">Proteasome assembly chaperone 2</fullName>
    </recommendedName>
</protein>
<dbReference type="OrthoDB" id="10260712at2759"/>
<evidence type="ECO:0000256" key="4">
    <source>
        <dbReference type="PIRNR" id="PIRNR010044"/>
    </source>
</evidence>